<evidence type="ECO:0000313" key="2">
    <source>
        <dbReference type="Proteomes" id="UP000054324"/>
    </source>
</evidence>
<dbReference type="GeneID" id="20315866"/>
<proteinExistence type="predicted"/>
<gene>
    <name evidence="1" type="ORF">T265_01678</name>
</gene>
<dbReference type="RefSeq" id="XP_009164008.1">
    <property type="nucleotide sequence ID" value="XM_009165744.1"/>
</dbReference>
<dbReference type="Proteomes" id="UP000054324">
    <property type="component" value="Unassembled WGS sequence"/>
</dbReference>
<organism evidence="1 2">
    <name type="scientific">Opisthorchis viverrini</name>
    <name type="common">Southeast Asian liver fluke</name>
    <dbReference type="NCBI Taxonomy" id="6198"/>
    <lineage>
        <taxon>Eukaryota</taxon>
        <taxon>Metazoa</taxon>
        <taxon>Spiralia</taxon>
        <taxon>Lophotrochozoa</taxon>
        <taxon>Platyhelminthes</taxon>
        <taxon>Trematoda</taxon>
        <taxon>Digenea</taxon>
        <taxon>Opisthorchiida</taxon>
        <taxon>Opisthorchiata</taxon>
        <taxon>Opisthorchiidae</taxon>
        <taxon>Opisthorchis</taxon>
    </lineage>
</organism>
<evidence type="ECO:0000313" key="1">
    <source>
        <dbReference type="EMBL" id="KER32247.1"/>
    </source>
</evidence>
<protein>
    <submittedName>
        <fullName evidence="1">Uncharacterized protein</fullName>
    </submittedName>
</protein>
<dbReference type="AlphaFoldDB" id="A0A075A1Y3"/>
<keyword evidence="2" id="KW-1185">Reference proteome</keyword>
<dbReference type="CTD" id="20315866"/>
<sequence length="126" mass="13981">MMVGDDSQCLYHHTQVMAAAVVVVGFFLDGMSTTPILHVKEITSECTACMCHTHHEFEVGIAFGGFTVRLEYCTVWPLVPAFEWNKRAVHEQYDKTIAGVVMGGRPRARACDDPLKETSATFQVSN</sequence>
<name>A0A075A1Y3_OPIVI</name>
<dbReference type="KEGG" id="ovi:T265_01678"/>
<dbReference type="EMBL" id="KL596636">
    <property type="protein sequence ID" value="KER32247.1"/>
    <property type="molecule type" value="Genomic_DNA"/>
</dbReference>
<accession>A0A075A1Y3</accession>
<reference evidence="1 2" key="1">
    <citation type="submission" date="2013-11" db="EMBL/GenBank/DDBJ databases">
        <title>Opisthorchis viverrini - life in the bile duct.</title>
        <authorList>
            <person name="Young N.D."/>
            <person name="Nagarajan N."/>
            <person name="Lin S.J."/>
            <person name="Korhonen P.K."/>
            <person name="Jex A.R."/>
            <person name="Hall R.S."/>
            <person name="Safavi-Hemami H."/>
            <person name="Kaewkong W."/>
            <person name="Bertrand D."/>
            <person name="Gao S."/>
            <person name="Seet Q."/>
            <person name="Wongkham S."/>
            <person name="Teh B.T."/>
            <person name="Wongkham C."/>
            <person name="Intapan P.M."/>
            <person name="Maleewong W."/>
            <person name="Yang X."/>
            <person name="Hu M."/>
            <person name="Wang Z."/>
            <person name="Hofmann A."/>
            <person name="Sternberg P.W."/>
            <person name="Tan P."/>
            <person name="Wang J."/>
            <person name="Gasser R.B."/>
        </authorList>
    </citation>
    <scope>NUCLEOTIDE SEQUENCE [LARGE SCALE GENOMIC DNA]</scope>
</reference>